<dbReference type="AlphaFoldDB" id="A0A0B6RPY8"/>
<dbReference type="PROSITE" id="PS51257">
    <property type="entry name" value="PROKAR_LIPOPROTEIN"/>
    <property type="match status" value="1"/>
</dbReference>
<evidence type="ECO:0000313" key="4">
    <source>
        <dbReference type="EMBL" id="AJK45408.1"/>
    </source>
</evidence>
<feature type="signal peptide" evidence="2">
    <location>
        <begin position="1"/>
        <end position="30"/>
    </location>
</feature>
<keyword evidence="5" id="KW-1185">Reference proteome</keyword>
<dbReference type="Proteomes" id="UP000031838">
    <property type="component" value="Chromosome 1"/>
</dbReference>
<dbReference type="HOGENOM" id="CLU_086621_0_0_4"/>
<dbReference type="EMBL" id="CP002580">
    <property type="protein sequence ID" value="AJK45408.1"/>
    <property type="molecule type" value="Genomic_DNA"/>
</dbReference>
<dbReference type="KEGG" id="bgp:BGL_1c08790"/>
<dbReference type="Gene3D" id="3.30.160.670">
    <property type="match status" value="1"/>
</dbReference>
<reference evidence="5" key="1">
    <citation type="submission" date="2011-03" db="EMBL/GenBank/DDBJ databases">
        <authorList>
            <person name="Voget S."/>
            <person name="Streit W.R."/>
            <person name="Jaeger K.E."/>
            <person name="Daniel R."/>
        </authorList>
    </citation>
    <scope>NUCLEOTIDE SEQUENCE [LARGE SCALE GENOMIC DNA]</scope>
    <source>
        <strain evidence="5">PG1</strain>
    </source>
</reference>
<organism evidence="4 5">
    <name type="scientific">Burkholderia plantarii</name>
    <dbReference type="NCBI Taxonomy" id="41899"/>
    <lineage>
        <taxon>Bacteria</taxon>
        <taxon>Pseudomonadati</taxon>
        <taxon>Pseudomonadota</taxon>
        <taxon>Betaproteobacteria</taxon>
        <taxon>Burkholderiales</taxon>
        <taxon>Burkholderiaceae</taxon>
        <taxon>Burkholderia</taxon>
    </lineage>
</organism>
<keyword evidence="2" id="KW-0732">Signal</keyword>
<reference evidence="4 5" key="2">
    <citation type="journal article" date="2016" name="Appl. Microbiol. Biotechnol.">
        <title>Mutations improving production and secretion of extracellular lipase by Burkholderia glumae PG1.</title>
        <authorList>
            <person name="Knapp A."/>
            <person name="Voget S."/>
            <person name="Gao R."/>
            <person name="Zaburannyi N."/>
            <person name="Krysciak D."/>
            <person name="Breuer M."/>
            <person name="Hauer B."/>
            <person name="Streit W.R."/>
            <person name="Muller R."/>
            <person name="Daniel R."/>
            <person name="Jaeger K.E."/>
        </authorList>
    </citation>
    <scope>NUCLEOTIDE SEQUENCE [LARGE SCALE GENOMIC DNA]</scope>
    <source>
        <strain evidence="4 5">PG1</strain>
    </source>
</reference>
<evidence type="ECO:0000259" key="3">
    <source>
        <dbReference type="Pfam" id="PF13590"/>
    </source>
</evidence>
<feature type="domain" description="DUF4136" evidence="3">
    <location>
        <begin position="32"/>
        <end position="192"/>
    </location>
</feature>
<evidence type="ECO:0000256" key="2">
    <source>
        <dbReference type="SAM" id="SignalP"/>
    </source>
</evidence>
<protein>
    <recommendedName>
        <fullName evidence="3">DUF4136 domain-containing protein</fullName>
    </recommendedName>
</protein>
<name>A0A0B6RPY8_BURPL</name>
<evidence type="ECO:0000256" key="1">
    <source>
        <dbReference type="SAM" id="MobiDB-lite"/>
    </source>
</evidence>
<proteinExistence type="predicted"/>
<feature type="chain" id="PRO_5002124469" description="DUF4136 domain-containing protein" evidence="2">
    <location>
        <begin position="31"/>
        <end position="236"/>
    </location>
</feature>
<dbReference type="KEGG" id="bpla:bpln_1g08380"/>
<dbReference type="InterPro" id="IPR025411">
    <property type="entry name" value="DUF4136"/>
</dbReference>
<feature type="region of interest" description="Disordered" evidence="1">
    <location>
        <begin position="212"/>
        <end position="236"/>
    </location>
</feature>
<feature type="compositionally biased region" description="Low complexity" evidence="1">
    <location>
        <begin position="220"/>
        <end position="236"/>
    </location>
</feature>
<sequence length="236" mass="25260">MKANRMFRAATWLAAACVVLLSGCASYVNTQVTAFSDWSGSDATRTYAFTRAPDEQNSLEQATYEQIVANELSTLSFRRVPQADARYLVKLTYGVKGDLVSVPQPVYYDPWFGPGPYWRGGPWGPFGPWGGPFPAGYVNQTYQVYQRTLNLRITERTTGREVYNVSARNTGSGDSLVAAMPYLARSALADFPLGNGATRVVRLPVARSGGAAAPASNERAVPAAPASAAPAAAGAH</sequence>
<gene>
    <name evidence="4" type="ORF">BGL_1c08790</name>
</gene>
<accession>A0A0B6RPY8</accession>
<dbReference type="Pfam" id="PF13590">
    <property type="entry name" value="DUF4136"/>
    <property type="match status" value="1"/>
</dbReference>
<dbReference type="RefSeq" id="WP_042624136.1">
    <property type="nucleotide sequence ID" value="NZ_BSTO01000013.1"/>
</dbReference>
<evidence type="ECO:0000313" key="5">
    <source>
        <dbReference type="Proteomes" id="UP000031838"/>
    </source>
</evidence>